<dbReference type="OrthoDB" id="2214at2759"/>
<dbReference type="AlphaFoldDB" id="A0A9P9WHA6"/>
<evidence type="ECO:0000256" key="4">
    <source>
        <dbReference type="ARBA" id="ARBA00022670"/>
    </source>
</evidence>
<protein>
    <recommendedName>
        <fullName evidence="14">Peptide hydrolase</fullName>
        <ecNumber evidence="14">3.4.-.-</ecNumber>
    </recommendedName>
</protein>
<comment type="cofactor">
    <cofactor evidence="1">
        <name>Zn(2+)</name>
        <dbReference type="ChEBI" id="CHEBI:29105"/>
    </cofactor>
</comment>
<dbReference type="GO" id="GO:0004177">
    <property type="term" value="F:aminopeptidase activity"/>
    <property type="evidence" value="ECO:0007669"/>
    <property type="project" value="UniProtKB-KW"/>
</dbReference>
<dbReference type="EMBL" id="JAFIMR010000025">
    <property type="protein sequence ID" value="KAI1863592.1"/>
    <property type="molecule type" value="Genomic_DNA"/>
</dbReference>
<accession>A0A9P9WHA6</accession>
<feature type="chain" id="PRO_5040541081" description="Peptide hydrolase" evidence="14">
    <location>
        <begin position="22"/>
        <end position="439"/>
    </location>
</feature>
<evidence type="ECO:0000256" key="11">
    <source>
        <dbReference type="ARBA" id="ARBA00023180"/>
    </source>
</evidence>
<proteinExistence type="inferred from homology"/>
<organism evidence="17 18">
    <name type="scientific">Neoarthrinium moseri</name>
    <dbReference type="NCBI Taxonomy" id="1658444"/>
    <lineage>
        <taxon>Eukaryota</taxon>
        <taxon>Fungi</taxon>
        <taxon>Dikarya</taxon>
        <taxon>Ascomycota</taxon>
        <taxon>Pezizomycotina</taxon>
        <taxon>Sordariomycetes</taxon>
        <taxon>Xylariomycetidae</taxon>
        <taxon>Amphisphaeriales</taxon>
        <taxon>Apiosporaceae</taxon>
        <taxon>Neoarthrinium</taxon>
    </lineage>
</organism>
<keyword evidence="9" id="KW-0865">Zymogen</keyword>
<keyword evidence="5 14" id="KW-0479">Metal-binding</keyword>
<keyword evidence="7 14" id="KW-0378">Hydrolase</keyword>
<keyword evidence="3" id="KW-0031">Aminopeptidase</keyword>
<feature type="region of interest" description="Disordered" evidence="15">
    <location>
        <begin position="23"/>
        <end position="43"/>
    </location>
</feature>
<keyword evidence="6 14" id="KW-0732">Signal</keyword>
<dbReference type="GO" id="GO:0006508">
    <property type="term" value="P:proteolysis"/>
    <property type="evidence" value="ECO:0007669"/>
    <property type="project" value="UniProtKB-KW"/>
</dbReference>
<evidence type="ECO:0000256" key="9">
    <source>
        <dbReference type="ARBA" id="ARBA00023145"/>
    </source>
</evidence>
<evidence type="ECO:0000256" key="6">
    <source>
        <dbReference type="ARBA" id="ARBA00022729"/>
    </source>
</evidence>
<gene>
    <name evidence="17" type="ORF">JX265_008809</name>
</gene>
<evidence type="ECO:0000313" key="17">
    <source>
        <dbReference type="EMBL" id="KAI1863592.1"/>
    </source>
</evidence>
<keyword evidence="8 14" id="KW-0862">Zinc</keyword>
<comment type="similarity">
    <text evidence="13">Belongs to the peptidase M28 family. M28E subfamily.</text>
</comment>
<keyword evidence="18" id="KW-1185">Reference proteome</keyword>
<dbReference type="SUPFAM" id="SSF53187">
    <property type="entry name" value="Zn-dependent exopeptidases"/>
    <property type="match status" value="1"/>
</dbReference>
<keyword evidence="11" id="KW-0325">Glycoprotein</keyword>
<evidence type="ECO:0000256" key="10">
    <source>
        <dbReference type="ARBA" id="ARBA00023157"/>
    </source>
</evidence>
<sequence length="439" mass="48629">MLRSTLLEVVLLLGATTLGLGSPASDQRVLASPPDSSNAPVRQHSVDSAILAALEAHSDPVDAYLALHPEAAAELAEPRLLRVFGEQEPRWMTEGDKMRLRRKGNKFMDVTDYQQGYLDDVEAFSGKANLPNLTHQALVKALFPRVSTDKMHHVLKHMTSYYNRLYSSVIGAESARWLHDEIAKIIDQSPVSTYISLEFFTHTFAQPSIIARFEPKVRNFSHPLTILGAHQDSANYLFPLLPAPGADDDCSGTVSILEAFRVLAHSGYIPEHGPVEFHWYAAEEAGLWGSQAIARYKKDSRATIGAMMEFDMTAYVSRNATESIGFVKTEADGPLTEWAANLAKEYIPIKSGIYELSPGAGSDYMSFTKQNYPSAFATEGNPLSHNGPMGDFDPYVHTAKDTMDVDDEHGYFSIDHMAKFSKLAIAFAVEQAGWDNHWR</sequence>
<evidence type="ECO:0000256" key="1">
    <source>
        <dbReference type="ARBA" id="ARBA00001947"/>
    </source>
</evidence>
<reference evidence="17" key="1">
    <citation type="submission" date="2021-03" db="EMBL/GenBank/DDBJ databases">
        <title>Revisited historic fungal species revealed as producer of novel bioactive compounds through whole genome sequencing and comparative genomics.</title>
        <authorList>
            <person name="Vignolle G.A."/>
            <person name="Hochenegger N."/>
            <person name="Mach R.L."/>
            <person name="Mach-Aigner A.R."/>
            <person name="Javad Rahimi M."/>
            <person name="Salim K.A."/>
            <person name="Chan C.M."/>
            <person name="Lim L.B.L."/>
            <person name="Cai F."/>
            <person name="Druzhinina I.S."/>
            <person name="U'Ren J.M."/>
            <person name="Derntl C."/>
        </authorList>
    </citation>
    <scope>NUCLEOTIDE SEQUENCE</scope>
    <source>
        <strain evidence="17">TUCIM 5799</strain>
    </source>
</reference>
<evidence type="ECO:0000256" key="2">
    <source>
        <dbReference type="ARBA" id="ARBA00011245"/>
    </source>
</evidence>
<evidence type="ECO:0000259" key="16">
    <source>
        <dbReference type="Pfam" id="PF04389"/>
    </source>
</evidence>
<feature type="signal peptide" evidence="14">
    <location>
        <begin position="1"/>
        <end position="21"/>
    </location>
</feature>
<dbReference type="PANTHER" id="PTHR12147">
    <property type="entry name" value="METALLOPEPTIDASE M28 FAMILY MEMBER"/>
    <property type="match status" value="1"/>
</dbReference>
<dbReference type="GO" id="GO:0008235">
    <property type="term" value="F:metalloexopeptidase activity"/>
    <property type="evidence" value="ECO:0007669"/>
    <property type="project" value="InterPro"/>
</dbReference>
<evidence type="ECO:0000256" key="13">
    <source>
        <dbReference type="ARBA" id="ARBA00043962"/>
    </source>
</evidence>
<dbReference type="GO" id="GO:0046872">
    <property type="term" value="F:metal ion binding"/>
    <property type="evidence" value="ECO:0007669"/>
    <property type="project" value="UniProtKB-KW"/>
</dbReference>
<comment type="caution">
    <text evidence="17">The sequence shown here is derived from an EMBL/GenBank/DDBJ whole genome shotgun (WGS) entry which is preliminary data.</text>
</comment>
<dbReference type="Pfam" id="PF04389">
    <property type="entry name" value="Peptidase_M28"/>
    <property type="match status" value="1"/>
</dbReference>
<name>A0A9P9WHA6_9PEZI</name>
<evidence type="ECO:0000256" key="8">
    <source>
        <dbReference type="ARBA" id="ARBA00022833"/>
    </source>
</evidence>
<evidence type="ECO:0000313" key="18">
    <source>
        <dbReference type="Proteomes" id="UP000829685"/>
    </source>
</evidence>
<evidence type="ECO:0000256" key="5">
    <source>
        <dbReference type="ARBA" id="ARBA00022723"/>
    </source>
</evidence>
<evidence type="ECO:0000256" key="15">
    <source>
        <dbReference type="SAM" id="MobiDB-lite"/>
    </source>
</evidence>
<keyword evidence="4 14" id="KW-0645">Protease</keyword>
<comment type="function">
    <text evidence="12">Extracellular aminopeptidase that allows assimilation of proteinaceous substrates.</text>
</comment>
<feature type="domain" description="Peptidase M28" evidence="16">
    <location>
        <begin position="209"/>
        <end position="405"/>
    </location>
</feature>
<evidence type="ECO:0000256" key="7">
    <source>
        <dbReference type="ARBA" id="ARBA00022801"/>
    </source>
</evidence>
<evidence type="ECO:0000256" key="14">
    <source>
        <dbReference type="RuleBase" id="RU361240"/>
    </source>
</evidence>
<dbReference type="Proteomes" id="UP000829685">
    <property type="component" value="Unassembled WGS sequence"/>
</dbReference>
<dbReference type="InterPro" id="IPR045175">
    <property type="entry name" value="M28_fam"/>
</dbReference>
<dbReference type="PANTHER" id="PTHR12147:SF56">
    <property type="entry name" value="AMINOPEPTIDASE YDR415C-RELATED"/>
    <property type="match status" value="1"/>
</dbReference>
<evidence type="ECO:0000256" key="3">
    <source>
        <dbReference type="ARBA" id="ARBA00022438"/>
    </source>
</evidence>
<evidence type="ECO:0000256" key="12">
    <source>
        <dbReference type="ARBA" id="ARBA00043843"/>
    </source>
</evidence>
<dbReference type="EC" id="3.4.-.-" evidence="14"/>
<comment type="subunit">
    <text evidence="2">Monomer.</text>
</comment>
<keyword evidence="10" id="KW-1015">Disulfide bond</keyword>
<dbReference type="InterPro" id="IPR007484">
    <property type="entry name" value="Peptidase_M28"/>
</dbReference>
<dbReference type="Gene3D" id="3.40.630.10">
    <property type="entry name" value="Zn peptidases"/>
    <property type="match status" value="1"/>
</dbReference>